<accession>Q0YUL8</accession>
<name>Q0YUL8_9CHLB</name>
<evidence type="ECO:0000313" key="2">
    <source>
        <dbReference type="EMBL" id="EAT60014.1"/>
    </source>
</evidence>
<reference evidence="2 3" key="2">
    <citation type="submission" date="2006-07" db="EMBL/GenBank/DDBJ databases">
        <title>Sequencing of the draft genome and assembly of Chlorobium ferroxidans DSM 13031.</title>
        <authorList>
            <consortium name="US DOE Joint Genome Institute (JGI-PGF)"/>
            <person name="Copeland A."/>
            <person name="Lucas S."/>
            <person name="Lapidus A."/>
            <person name="Barry K."/>
            <person name="Glavina del Rio T."/>
            <person name="Dalin E."/>
            <person name="Tice H."/>
            <person name="Bruce D."/>
            <person name="Pitluck S."/>
            <person name="Richardson P."/>
        </authorList>
    </citation>
    <scope>NUCLEOTIDE SEQUENCE [LARGE SCALE GENOMIC DNA]</scope>
    <source>
        <strain evidence="2 3">DSM 13031</strain>
    </source>
</reference>
<protein>
    <submittedName>
        <fullName evidence="2">ATPase</fullName>
    </submittedName>
</protein>
<reference evidence="2 3" key="1">
    <citation type="submission" date="2006-07" db="EMBL/GenBank/DDBJ databases">
        <title>Annotation of the draft genome assembly of Chlorobium ferroxidans DSM 13031.</title>
        <authorList>
            <consortium name="US DOE Joint Genome Institute (JGI-ORNL)"/>
            <person name="Larimer F."/>
            <person name="Land M."/>
            <person name="Hauser L."/>
        </authorList>
    </citation>
    <scope>NUCLEOTIDE SEQUENCE [LARGE SCALE GENOMIC DNA]</scope>
    <source>
        <strain evidence="2 3">DSM 13031</strain>
    </source>
</reference>
<comment type="caution">
    <text evidence="2">The sequence shown here is derived from an EMBL/GenBank/DDBJ whole genome shotgun (WGS) entry which is preliminary data.</text>
</comment>
<gene>
    <name evidence="2" type="ORF">CferDRAFT_2021</name>
</gene>
<proteinExistence type="predicted"/>
<evidence type="ECO:0000259" key="1">
    <source>
        <dbReference type="SMART" id="SM00382"/>
    </source>
</evidence>
<keyword evidence="3" id="KW-1185">Reference proteome</keyword>
<dbReference type="Pfam" id="PF02026">
    <property type="entry name" value="RyR"/>
    <property type="match status" value="1"/>
</dbReference>
<dbReference type="InterPro" id="IPR027417">
    <property type="entry name" value="P-loop_NTPase"/>
</dbReference>
<dbReference type="OrthoDB" id="713222at2"/>
<dbReference type="SMART" id="SM00382">
    <property type="entry name" value="AAA"/>
    <property type="match status" value="1"/>
</dbReference>
<feature type="domain" description="AAA+ ATPase" evidence="1">
    <location>
        <begin position="464"/>
        <end position="580"/>
    </location>
</feature>
<dbReference type="InterPro" id="IPR003593">
    <property type="entry name" value="AAA+_ATPase"/>
</dbReference>
<sequence length="890" mass="100155">MQDITPVNQIPRSLPMRKKKDKLSLFVTGDVTIDWNIAHISRESHDPSAWTGAESCRMSWQFGSAVLLSDLITSMTNQLKVYLPYTVDVTSTHTTPASTIDPYDTCYYHCYSVWAPYRDKGAPDTIVWRVERFLGLDRSSKIEPEQHKSDGVTAGPEHADIIVIDDSNLGFRDQPDHWPVAIKEPGSGKNGPWIIVKMSQPMAEGALWEHLIAHFSDRLIVVLSINDLRQSAIQVSAQISWEKTALELIWELTHNPMINRLTHSAYTVVSFGPTGALLLPGITKHESPKLLFDPLYMEREWPAGKGTIIGKTSVLVAGIVREIMMAKENPDLTKGIQSGIAAMRYLHKAGYDGGTDSSPRLRFPIDGVIKHLKSDEPPLAMADCPIIDDEQHAQPLSWTILRDRYYDDLEELSQRIVLEGATAALKNIPIGVFGELVTVDRQEIESLRSIHSLISEYCSQQEERPVSIAVFGPPGSGKSFAVKQIARAASPGKKIAEKTLTFNLSQFKSPADLIDAFHQIRDVALSGKIPLAFWDEFDTSLDGKKLGWLRFFLAPMQDGEFQQGQLTHPIGKAIFVFAGGTSSSLNEFTKSRKQKELVEAKTPDFLSRLKGFLNVLGPNPQLSEGRDDPYFIVRRAILLRSLFERLTPQLFDRNHFLRIDIGIMRAFLRVDSYRHGSRSMEAIVAMSRLGTATHFNRSYLPPEEQLGLHVDPLSFTALVHHLELREELLEKLARLNHKLLYDNLKSQGYVWGKVNNEKSNPKTHSLLVSFAALSAHNQEKNRAAVRDIPNKLAAFGYAIVPMRNNEQAVEIPIPELKEMAKLEHERWMEAKLADGWKYAPETNKEKKLHALLVDWEQLSKEVKDKDRALVSENIPLLLKEAGYTIVKLAQ</sequence>
<dbReference type="Gene3D" id="3.40.50.300">
    <property type="entry name" value="P-loop containing nucleotide triphosphate hydrolases"/>
    <property type="match status" value="1"/>
</dbReference>
<dbReference type="AlphaFoldDB" id="Q0YUL8"/>
<dbReference type="SUPFAM" id="SSF52540">
    <property type="entry name" value="P-loop containing nucleoside triphosphate hydrolases"/>
    <property type="match status" value="1"/>
</dbReference>
<dbReference type="EMBL" id="AASE01000001">
    <property type="protein sequence ID" value="EAT60014.1"/>
    <property type="molecule type" value="Genomic_DNA"/>
</dbReference>
<dbReference type="Proteomes" id="UP000004162">
    <property type="component" value="Unassembled WGS sequence"/>
</dbReference>
<dbReference type="Gene3D" id="6.20.350.10">
    <property type="match status" value="2"/>
</dbReference>
<organism evidence="2 3">
    <name type="scientific">Chlorobium ferrooxidans DSM 13031</name>
    <dbReference type="NCBI Taxonomy" id="377431"/>
    <lineage>
        <taxon>Bacteria</taxon>
        <taxon>Pseudomonadati</taxon>
        <taxon>Chlorobiota</taxon>
        <taxon>Chlorobiia</taxon>
        <taxon>Chlorobiales</taxon>
        <taxon>Chlorobiaceae</taxon>
        <taxon>Chlorobium/Pelodictyon group</taxon>
        <taxon>Chlorobium</taxon>
    </lineage>
</organism>
<evidence type="ECO:0000313" key="3">
    <source>
        <dbReference type="Proteomes" id="UP000004162"/>
    </source>
</evidence>
<dbReference type="InterPro" id="IPR003032">
    <property type="entry name" value="Ryanodine_rcpt"/>
</dbReference>